<feature type="domain" description="Cyclin-like" evidence="3">
    <location>
        <begin position="244"/>
        <end position="346"/>
    </location>
</feature>
<evidence type="ECO:0000259" key="3">
    <source>
        <dbReference type="SMART" id="SM00385"/>
    </source>
</evidence>
<feature type="compositionally biased region" description="Polar residues" evidence="2">
    <location>
        <begin position="169"/>
        <end position="187"/>
    </location>
</feature>
<dbReference type="Gene3D" id="1.10.472.10">
    <property type="entry name" value="Cyclin-like"/>
    <property type="match status" value="1"/>
</dbReference>
<comment type="similarity">
    <text evidence="1">Belongs to the cyclin family.</text>
</comment>
<dbReference type="GO" id="GO:0006357">
    <property type="term" value="P:regulation of transcription by RNA polymerase II"/>
    <property type="evidence" value="ECO:0007669"/>
    <property type="project" value="InterPro"/>
</dbReference>
<evidence type="ECO:0000313" key="4">
    <source>
        <dbReference type="EMBL" id="KAF8392453.1"/>
    </source>
</evidence>
<dbReference type="EMBL" id="JABCRI010000016">
    <property type="protein sequence ID" value="KAF8392453.1"/>
    <property type="molecule type" value="Genomic_DNA"/>
</dbReference>
<feature type="region of interest" description="Disordered" evidence="2">
    <location>
        <begin position="1"/>
        <end position="22"/>
    </location>
</feature>
<accession>A0A834YTX3</accession>
<feature type="region of interest" description="Disordered" evidence="2">
    <location>
        <begin position="164"/>
        <end position="205"/>
    </location>
</feature>
<dbReference type="AlphaFoldDB" id="A0A834YTX3"/>
<feature type="compositionally biased region" description="Acidic residues" evidence="2">
    <location>
        <begin position="10"/>
        <end position="22"/>
    </location>
</feature>
<reference evidence="4 5" key="1">
    <citation type="submission" date="2020-04" db="EMBL/GenBank/DDBJ databases">
        <title>Plant Genome Project.</title>
        <authorList>
            <person name="Zhang R.-G."/>
        </authorList>
    </citation>
    <scope>NUCLEOTIDE SEQUENCE [LARGE SCALE GENOMIC DNA]</scope>
    <source>
        <strain evidence="4">YNK0</strain>
        <tissue evidence="4">Leaf</tissue>
    </source>
</reference>
<comment type="caution">
    <text evidence="4">The sequence shown here is derived from an EMBL/GenBank/DDBJ whole genome shotgun (WGS) entry which is preliminary data.</text>
</comment>
<dbReference type="OrthoDB" id="10264655at2759"/>
<sequence length="386" mass="43975">MNACCVNQDTDNEEKLEEGDEDVEDSIKVEENEEVSDAMSTEISLHAIVGSANLQTMRVIFQLKQHLILALLQSQKHFPFANPTTIKRTMSFPRARRAQGGRLHNDYRSSFSIKAHNNNINHRSNLCNPNNFSWKSRENISNVSYDGVCGAPLKRRKISASAWEDSRSHYQQPNSYVNAPSTSNSSFPAPPRPETSARSCKRDRSKMEDDVIFMSRDEIERCSPSRKDGIDPLRETYLRYSYCAFLQNLGLCLELPQTTIGTAMVLCHRFFVRRSHAGHDRFLIATAALFLAAKYEETPRPLNDVLKASCDICHKQDLTFFSYLLPVDWFEEYRERVLEAEQMILTTLDFELSVQHPYVPLTAVLKKLGLSQSDLVNLALKLVSEG</sequence>
<dbReference type="InterPro" id="IPR006671">
    <property type="entry name" value="Cyclin_N"/>
</dbReference>
<dbReference type="Proteomes" id="UP000655225">
    <property type="component" value="Unassembled WGS sequence"/>
</dbReference>
<dbReference type="InterPro" id="IPR013763">
    <property type="entry name" value="Cyclin-like_dom"/>
</dbReference>
<proteinExistence type="inferred from homology"/>
<dbReference type="InterPro" id="IPR036915">
    <property type="entry name" value="Cyclin-like_sf"/>
</dbReference>
<keyword evidence="1" id="KW-0195">Cyclin</keyword>
<dbReference type="OMA" id="KASCDIC"/>
<name>A0A834YTX3_TETSI</name>
<dbReference type="FunFam" id="1.10.472.10:FF:000212">
    <property type="entry name" value="Cyclin-T1-2"/>
    <property type="match status" value="1"/>
</dbReference>
<protein>
    <recommendedName>
        <fullName evidence="3">Cyclin-like domain-containing protein</fullName>
    </recommendedName>
</protein>
<organism evidence="4 5">
    <name type="scientific">Tetracentron sinense</name>
    <name type="common">Spur-leaf</name>
    <dbReference type="NCBI Taxonomy" id="13715"/>
    <lineage>
        <taxon>Eukaryota</taxon>
        <taxon>Viridiplantae</taxon>
        <taxon>Streptophyta</taxon>
        <taxon>Embryophyta</taxon>
        <taxon>Tracheophyta</taxon>
        <taxon>Spermatophyta</taxon>
        <taxon>Magnoliopsida</taxon>
        <taxon>Trochodendrales</taxon>
        <taxon>Trochodendraceae</taxon>
        <taxon>Tetracentron</taxon>
    </lineage>
</organism>
<dbReference type="GO" id="GO:0016538">
    <property type="term" value="F:cyclin-dependent protein serine/threonine kinase regulator activity"/>
    <property type="evidence" value="ECO:0007669"/>
    <property type="project" value="InterPro"/>
</dbReference>
<dbReference type="SUPFAM" id="SSF47954">
    <property type="entry name" value="Cyclin-like"/>
    <property type="match status" value="1"/>
</dbReference>
<gene>
    <name evidence="4" type="ORF">HHK36_022795</name>
</gene>
<dbReference type="InterPro" id="IPR043198">
    <property type="entry name" value="Cyclin/Ssn8"/>
</dbReference>
<dbReference type="Pfam" id="PF00134">
    <property type="entry name" value="Cyclin_N"/>
    <property type="match status" value="1"/>
</dbReference>
<dbReference type="PANTHER" id="PTHR10026">
    <property type="entry name" value="CYCLIN"/>
    <property type="match status" value="1"/>
</dbReference>
<dbReference type="SMART" id="SM00385">
    <property type="entry name" value="CYCLIN"/>
    <property type="match status" value="1"/>
</dbReference>
<evidence type="ECO:0000313" key="5">
    <source>
        <dbReference type="Proteomes" id="UP000655225"/>
    </source>
</evidence>
<evidence type="ECO:0000256" key="1">
    <source>
        <dbReference type="RuleBase" id="RU000383"/>
    </source>
</evidence>
<evidence type="ECO:0000256" key="2">
    <source>
        <dbReference type="SAM" id="MobiDB-lite"/>
    </source>
</evidence>
<keyword evidence="5" id="KW-1185">Reference proteome</keyword>